<protein>
    <submittedName>
        <fullName evidence="1">PROTEIN/DNA Complex I, vanadate complex, ISOMERASE-DNA.27A</fullName>
    </submittedName>
</protein>
<name>A0A8S5REH2_9VIRU</name>
<accession>A0A8S5REH2</accession>
<reference evidence="1" key="1">
    <citation type="journal article" date="2021" name="Proc. Natl. Acad. Sci. U.S.A.">
        <title>A Catalog of Tens of Thousands of Viruses from Human Metagenomes Reveals Hidden Associations with Chronic Diseases.</title>
        <authorList>
            <person name="Tisza M.J."/>
            <person name="Buck C.B."/>
        </authorList>
    </citation>
    <scope>NUCLEOTIDE SEQUENCE</scope>
    <source>
        <strain evidence="1">CtL1g6</strain>
    </source>
</reference>
<organism evidence="1">
    <name type="scientific">virus sp. ctL1g6</name>
    <dbReference type="NCBI Taxonomy" id="2827988"/>
    <lineage>
        <taxon>Viruses</taxon>
    </lineage>
</organism>
<evidence type="ECO:0000313" key="1">
    <source>
        <dbReference type="EMBL" id="DAE29798.1"/>
    </source>
</evidence>
<sequence length="101" mass="11769">MCMVNDVFHVRIMGVERSDGEWGTRLTFTVHDRFNTRVDLDTNMLGVGAMLLRPLYAWCKKHGVERTGRAKLENNDSYHVTGVLWYAVPVRYDAEGDYEEW</sequence>
<keyword evidence="1" id="KW-0413">Isomerase</keyword>
<proteinExistence type="predicted"/>
<dbReference type="EMBL" id="BK059099">
    <property type="protein sequence ID" value="DAE29798.1"/>
    <property type="molecule type" value="Genomic_DNA"/>
</dbReference>
<dbReference type="GO" id="GO:0016853">
    <property type="term" value="F:isomerase activity"/>
    <property type="evidence" value="ECO:0007669"/>
    <property type="project" value="UniProtKB-KW"/>
</dbReference>